<name>A0A1G9TZ93_9GAMM</name>
<evidence type="ECO:0000313" key="3">
    <source>
        <dbReference type="EMBL" id="SDM52734.1"/>
    </source>
</evidence>
<dbReference type="InterPro" id="IPR005064">
    <property type="entry name" value="BUG"/>
</dbReference>
<dbReference type="OrthoDB" id="8970543at2"/>
<dbReference type="Pfam" id="PF03401">
    <property type="entry name" value="TctC"/>
    <property type="match status" value="1"/>
</dbReference>
<feature type="chain" id="PRO_5011535355" evidence="2">
    <location>
        <begin position="33"/>
        <end position="328"/>
    </location>
</feature>
<keyword evidence="2" id="KW-0732">Signal</keyword>
<sequence>MPAYATRFSSLLRSGLLALAASCLALSPMAQADGHGDWPERDIDFIIPFGAGGGSDAWARTISTGAQEHFGVGWNLQNRPGAGATLAWEYLLDQPADGYTAMLSSPTPVMTALMEDDPLVDPLDFKAAAYISAFRSLIVASNDSPMADWDGLKAAAEDSPVVIAGTNALLAGVANIFDQAGLEAVYVPYSSTGEAVSDFLGGHVDLLAATASTALGIVPERGTVVMNTSDIALPEDVEEQLGGNVPIAADFDFEGMRFPRPIGFHPDTPDAVVAEFSRRLETLLTEDESVPAMLDRMGEEVIFMGFPEANEDYVRLVERMRTAIELLD</sequence>
<dbReference type="Gene3D" id="3.40.190.10">
    <property type="entry name" value="Periplasmic binding protein-like II"/>
    <property type="match status" value="1"/>
</dbReference>
<dbReference type="PANTHER" id="PTHR42928">
    <property type="entry name" value="TRICARBOXYLATE-BINDING PROTEIN"/>
    <property type="match status" value="1"/>
</dbReference>
<dbReference type="SUPFAM" id="SSF53850">
    <property type="entry name" value="Periplasmic binding protein-like II"/>
    <property type="match status" value="1"/>
</dbReference>
<evidence type="ECO:0000313" key="4">
    <source>
        <dbReference type="Proteomes" id="UP000199107"/>
    </source>
</evidence>
<comment type="similarity">
    <text evidence="1">Belongs to the UPF0065 (bug) family.</text>
</comment>
<dbReference type="STRING" id="48727.SAMN05192555_11474"/>
<dbReference type="Proteomes" id="UP000199107">
    <property type="component" value="Unassembled WGS sequence"/>
</dbReference>
<proteinExistence type="inferred from homology"/>
<feature type="signal peptide" evidence="2">
    <location>
        <begin position="1"/>
        <end position="32"/>
    </location>
</feature>
<evidence type="ECO:0000256" key="1">
    <source>
        <dbReference type="ARBA" id="ARBA00006987"/>
    </source>
</evidence>
<keyword evidence="4" id="KW-1185">Reference proteome</keyword>
<evidence type="ECO:0000256" key="2">
    <source>
        <dbReference type="SAM" id="SignalP"/>
    </source>
</evidence>
<dbReference type="AlphaFoldDB" id="A0A1G9TZ93"/>
<organism evidence="3 4">
    <name type="scientific">Franzmannia pantelleriensis</name>
    <dbReference type="NCBI Taxonomy" id="48727"/>
    <lineage>
        <taxon>Bacteria</taxon>
        <taxon>Pseudomonadati</taxon>
        <taxon>Pseudomonadota</taxon>
        <taxon>Gammaproteobacteria</taxon>
        <taxon>Oceanospirillales</taxon>
        <taxon>Halomonadaceae</taxon>
        <taxon>Franzmannia</taxon>
    </lineage>
</organism>
<dbReference type="EMBL" id="FNGH01000014">
    <property type="protein sequence ID" value="SDM52734.1"/>
    <property type="molecule type" value="Genomic_DNA"/>
</dbReference>
<dbReference type="PANTHER" id="PTHR42928:SF5">
    <property type="entry name" value="BLR1237 PROTEIN"/>
    <property type="match status" value="1"/>
</dbReference>
<gene>
    <name evidence="3" type="ORF">SAMN05192555_11474</name>
</gene>
<accession>A0A1G9TZ93</accession>
<protein>
    <submittedName>
        <fullName evidence="3">Tripartite-type tricarboxylate transporter, receptor component TctC</fullName>
    </submittedName>
</protein>
<dbReference type="InterPro" id="IPR042100">
    <property type="entry name" value="Bug_dom1"/>
</dbReference>
<dbReference type="Gene3D" id="3.40.190.150">
    <property type="entry name" value="Bordetella uptake gene, domain 1"/>
    <property type="match status" value="1"/>
</dbReference>
<dbReference type="RefSeq" id="WP_089659667.1">
    <property type="nucleotide sequence ID" value="NZ_FNGH01000014.1"/>
</dbReference>
<reference evidence="4" key="1">
    <citation type="submission" date="2016-10" db="EMBL/GenBank/DDBJ databases">
        <authorList>
            <person name="Varghese N."/>
            <person name="Submissions S."/>
        </authorList>
    </citation>
    <scope>NUCLEOTIDE SEQUENCE [LARGE SCALE GENOMIC DNA]</scope>
    <source>
        <strain evidence="4">AAP</strain>
    </source>
</reference>
<keyword evidence="3" id="KW-0675">Receptor</keyword>